<feature type="transmembrane region" description="Helical" evidence="2">
    <location>
        <begin position="128"/>
        <end position="149"/>
    </location>
</feature>
<keyword evidence="1" id="KW-0175">Coiled coil</keyword>
<name>A0A9P4RDD1_9PLEO</name>
<keyword evidence="2" id="KW-0812">Transmembrane</keyword>
<evidence type="ECO:0000313" key="3">
    <source>
        <dbReference type="EMBL" id="KAF2741472.1"/>
    </source>
</evidence>
<evidence type="ECO:0000313" key="4">
    <source>
        <dbReference type="Proteomes" id="UP000799444"/>
    </source>
</evidence>
<organism evidence="3 4">
    <name type="scientific">Polyplosphaeria fusca</name>
    <dbReference type="NCBI Taxonomy" id="682080"/>
    <lineage>
        <taxon>Eukaryota</taxon>
        <taxon>Fungi</taxon>
        <taxon>Dikarya</taxon>
        <taxon>Ascomycota</taxon>
        <taxon>Pezizomycotina</taxon>
        <taxon>Dothideomycetes</taxon>
        <taxon>Pleosporomycetidae</taxon>
        <taxon>Pleosporales</taxon>
        <taxon>Tetraplosphaeriaceae</taxon>
        <taxon>Polyplosphaeria</taxon>
    </lineage>
</organism>
<keyword evidence="2" id="KW-0472">Membrane</keyword>
<proteinExistence type="predicted"/>
<evidence type="ECO:0000256" key="1">
    <source>
        <dbReference type="SAM" id="Coils"/>
    </source>
</evidence>
<accession>A0A9P4RDD1</accession>
<comment type="caution">
    <text evidence="3">The sequence shown here is derived from an EMBL/GenBank/DDBJ whole genome shotgun (WGS) entry which is preliminary data.</text>
</comment>
<dbReference type="EMBL" id="ML996097">
    <property type="protein sequence ID" value="KAF2741472.1"/>
    <property type="molecule type" value="Genomic_DNA"/>
</dbReference>
<reference evidence="3" key="1">
    <citation type="journal article" date="2020" name="Stud. Mycol.">
        <title>101 Dothideomycetes genomes: a test case for predicting lifestyles and emergence of pathogens.</title>
        <authorList>
            <person name="Haridas S."/>
            <person name="Albert R."/>
            <person name="Binder M."/>
            <person name="Bloem J."/>
            <person name="Labutti K."/>
            <person name="Salamov A."/>
            <person name="Andreopoulos B."/>
            <person name="Baker S."/>
            <person name="Barry K."/>
            <person name="Bills G."/>
            <person name="Bluhm B."/>
            <person name="Cannon C."/>
            <person name="Castanera R."/>
            <person name="Culley D."/>
            <person name="Daum C."/>
            <person name="Ezra D."/>
            <person name="Gonzalez J."/>
            <person name="Henrissat B."/>
            <person name="Kuo A."/>
            <person name="Liang C."/>
            <person name="Lipzen A."/>
            <person name="Lutzoni F."/>
            <person name="Magnuson J."/>
            <person name="Mondo S."/>
            <person name="Nolan M."/>
            <person name="Ohm R."/>
            <person name="Pangilinan J."/>
            <person name="Park H.-J."/>
            <person name="Ramirez L."/>
            <person name="Alfaro M."/>
            <person name="Sun H."/>
            <person name="Tritt A."/>
            <person name="Yoshinaga Y."/>
            <person name="Zwiers L.-H."/>
            <person name="Turgeon B."/>
            <person name="Goodwin S."/>
            <person name="Spatafora J."/>
            <person name="Crous P."/>
            <person name="Grigoriev I."/>
        </authorList>
    </citation>
    <scope>NUCLEOTIDE SEQUENCE</scope>
    <source>
        <strain evidence="3">CBS 125425</strain>
    </source>
</reference>
<dbReference type="AlphaFoldDB" id="A0A9P4RDD1"/>
<dbReference type="Proteomes" id="UP000799444">
    <property type="component" value="Unassembled WGS sequence"/>
</dbReference>
<keyword evidence="4" id="KW-1185">Reference proteome</keyword>
<sequence length="296" mass="33930">MSAFSRGFDGFLRQNALRLPCPIRTALFSTRQPLHSRIDTQFFYSSALRRHTGSIRNIHAPKRYPSAGHLSNDPVLRTVDLTGISTVVYEAPRRTVYTIVTYAFACGLVGSGMYTLKWRYELPKDLPGFVGPTYVLIGFTMLIMAGWVFGAPVNRCRSITVIPDPLGMRGNLFFKIRARTLPFVWPKEKVFVARIGKVTISEKTNQLVRELKEAERARRQSISQGLEGMFITTRFWELLGRFIEQRWTSFFLRFKFLVLRFGVVQIEVEGLKWKVDCSGFMLEDGLAIDRLMPVVE</sequence>
<dbReference type="OrthoDB" id="4140442at2759"/>
<protein>
    <submittedName>
        <fullName evidence="3">Uncharacterized protein</fullName>
    </submittedName>
</protein>
<keyword evidence="2" id="KW-1133">Transmembrane helix</keyword>
<gene>
    <name evidence="3" type="ORF">EJ04DRAFT_571555</name>
</gene>
<feature type="coiled-coil region" evidence="1">
    <location>
        <begin position="197"/>
        <end position="224"/>
    </location>
</feature>
<evidence type="ECO:0000256" key="2">
    <source>
        <dbReference type="SAM" id="Phobius"/>
    </source>
</evidence>
<feature type="transmembrane region" description="Helical" evidence="2">
    <location>
        <begin position="96"/>
        <end position="116"/>
    </location>
</feature>